<feature type="region of interest" description="Disordered" evidence="1">
    <location>
        <begin position="219"/>
        <end position="240"/>
    </location>
</feature>
<dbReference type="EMBL" id="FR796459">
    <property type="protein sequence ID" value="CBZ08843.1"/>
    <property type="molecule type" value="Genomic_DNA"/>
</dbReference>
<reference evidence="2 3" key="1">
    <citation type="journal article" date="2007" name="Nat. Genet.">
        <title>Comparative genomic analysis of three Leishmania species that cause diverse human disease.</title>
        <authorList>
            <person name="Peacock C.S."/>
            <person name="Seeger K."/>
            <person name="Harris D."/>
            <person name="Murphy L."/>
            <person name="Ruiz J.C."/>
            <person name="Quail M.A."/>
            <person name="Peters N."/>
            <person name="Adlem E."/>
            <person name="Tivey A."/>
            <person name="Aslett M."/>
            <person name="Kerhornou A."/>
            <person name="Ivens A."/>
            <person name="Fraser A."/>
            <person name="Rajandream M.A."/>
            <person name="Carver T."/>
            <person name="Norbertczak H."/>
            <person name="Chillingworth T."/>
            <person name="Hance Z."/>
            <person name="Jagels K."/>
            <person name="Moule S."/>
            <person name="Ormond D."/>
            <person name="Rutter S."/>
            <person name="Squares R."/>
            <person name="Whitehead S."/>
            <person name="Rabbinowitsch E."/>
            <person name="Arrowsmith C."/>
            <person name="White B."/>
            <person name="Thurston S."/>
            <person name="Bringaud F."/>
            <person name="Baldauf S.L."/>
            <person name="Faulconbridge A."/>
            <person name="Jeffares D."/>
            <person name="Depledge D.P."/>
            <person name="Oyola S.O."/>
            <person name="Hilley J.D."/>
            <person name="Brito L.O."/>
            <person name="Tosi L.R."/>
            <person name="Barrell B."/>
            <person name="Cruz A.K."/>
            <person name="Mottram J.C."/>
            <person name="Smith D.F."/>
            <person name="Berriman M."/>
        </authorList>
    </citation>
    <scope>NUCLEOTIDE SEQUENCE [LARGE SCALE GENOMIC DNA]</scope>
    <source>
        <strain evidence="2 3">JPCM5</strain>
    </source>
</reference>
<feature type="region of interest" description="Disordered" evidence="1">
    <location>
        <begin position="797"/>
        <end position="888"/>
    </location>
</feature>
<dbReference type="SUPFAM" id="SSF51735">
    <property type="entry name" value="NAD(P)-binding Rossmann-fold domains"/>
    <property type="match status" value="1"/>
</dbReference>
<dbReference type="eggNOG" id="KOG3078">
    <property type="taxonomic scope" value="Eukaryota"/>
</dbReference>
<dbReference type="InterPro" id="IPR007858">
    <property type="entry name" value="Dpy-30_motif"/>
</dbReference>
<feature type="region of interest" description="Disordered" evidence="1">
    <location>
        <begin position="1439"/>
        <end position="1467"/>
    </location>
</feature>
<dbReference type="InterPro" id="IPR051783">
    <property type="entry name" value="NAD(P)-dependent_oxidoreduct"/>
</dbReference>
<feature type="compositionally biased region" description="Acidic residues" evidence="1">
    <location>
        <begin position="840"/>
        <end position="865"/>
    </location>
</feature>
<evidence type="ECO:0000256" key="1">
    <source>
        <dbReference type="SAM" id="MobiDB-lite"/>
    </source>
</evidence>
<dbReference type="PANTHER" id="PTHR48079:SF6">
    <property type="entry name" value="NAD(P)-BINDING DOMAIN-CONTAINING PROTEIN-RELATED"/>
    <property type="match status" value="1"/>
</dbReference>
<dbReference type="AlphaFoldDB" id="E9AHG1"/>
<protein>
    <recommendedName>
        <fullName evidence="4">Dpy-30_motif_containing_protein_-_putative</fullName>
    </recommendedName>
</protein>
<dbReference type="Proteomes" id="UP000008153">
    <property type="component" value="Chromosome 27"/>
</dbReference>
<accession>E9AHG1</accession>
<dbReference type="GO" id="GO:0004029">
    <property type="term" value="F:aldehyde dehydrogenase (NAD+) activity"/>
    <property type="evidence" value="ECO:0007669"/>
    <property type="project" value="TreeGrafter"/>
</dbReference>
<proteinExistence type="predicted"/>
<feature type="compositionally biased region" description="Acidic residues" evidence="1">
    <location>
        <begin position="753"/>
        <end position="774"/>
    </location>
</feature>
<dbReference type="InterPro" id="IPR036291">
    <property type="entry name" value="NAD(P)-bd_dom_sf"/>
</dbReference>
<feature type="compositionally biased region" description="Acidic residues" evidence="1">
    <location>
        <begin position="997"/>
        <end position="1007"/>
    </location>
</feature>
<dbReference type="InterPro" id="IPR047499">
    <property type="entry name" value="DD_AK7"/>
</dbReference>
<dbReference type="CDD" id="cd22967">
    <property type="entry name" value="DD_AK7"/>
    <property type="match status" value="1"/>
</dbReference>
<gene>
    <name evidence="2" type="ORF">LINJ_27_1870</name>
</gene>
<feature type="compositionally biased region" description="Low complexity" evidence="1">
    <location>
        <begin position="1439"/>
        <end position="1448"/>
    </location>
</feature>
<dbReference type="GO" id="GO:0005737">
    <property type="term" value="C:cytoplasm"/>
    <property type="evidence" value="ECO:0007669"/>
    <property type="project" value="TreeGrafter"/>
</dbReference>
<dbReference type="Gene3D" id="1.20.890.10">
    <property type="entry name" value="cAMP-dependent protein kinase regulatory subunit, dimerization-anchoring domain"/>
    <property type="match status" value="1"/>
</dbReference>
<feature type="compositionally biased region" description="Basic residues" evidence="1">
    <location>
        <begin position="1451"/>
        <end position="1460"/>
    </location>
</feature>
<evidence type="ECO:0008006" key="4">
    <source>
        <dbReference type="Google" id="ProtNLM"/>
    </source>
</evidence>
<feature type="compositionally biased region" description="Low complexity" evidence="1">
    <location>
        <begin position="1489"/>
        <end position="1506"/>
    </location>
</feature>
<dbReference type="PANTHER" id="PTHR48079">
    <property type="entry name" value="PROTEIN YEEZ"/>
    <property type="match status" value="1"/>
</dbReference>
<feature type="compositionally biased region" description="Acidic residues" evidence="1">
    <location>
        <begin position="1023"/>
        <end position="1040"/>
    </location>
</feature>
<dbReference type="VEuPathDB" id="TriTrypDB:LINF_270026600"/>
<reference evidence="2 3" key="2">
    <citation type="journal article" date="2011" name="Genome Res.">
        <title>Chromosome and gene copy number variation allow major structural change between species and strains of Leishmania.</title>
        <authorList>
            <person name="Rogers M.B."/>
            <person name="Hilley J.D."/>
            <person name="Dickens N.J."/>
            <person name="Wilkes J."/>
            <person name="Bates P.A."/>
            <person name="Depledge D.P."/>
            <person name="Harris D."/>
            <person name="Her Y."/>
            <person name="Herzyk P."/>
            <person name="Imamura H."/>
            <person name="Otto T.D."/>
            <person name="Sanders M."/>
            <person name="Seeger K."/>
            <person name="Dujardin J.C."/>
            <person name="Berriman M."/>
            <person name="Smith D.F."/>
            <person name="Hertz-Fowler C."/>
            <person name="Mottram J.C."/>
        </authorList>
    </citation>
    <scope>NUCLEOTIDE SEQUENCE [LARGE SCALE GENOMIC DNA]</scope>
    <source>
        <strain evidence="2 3">JPCM5</strain>
    </source>
</reference>
<feature type="region of interest" description="Disordered" evidence="1">
    <location>
        <begin position="1489"/>
        <end position="1515"/>
    </location>
</feature>
<dbReference type="KEGG" id="lif:LINJ_27_1870"/>
<dbReference type="RefSeq" id="XP_003392662.1">
    <property type="nucleotide sequence ID" value="XM_003392614.1"/>
</dbReference>
<feature type="compositionally biased region" description="Low complexity" evidence="1">
    <location>
        <begin position="869"/>
        <end position="882"/>
    </location>
</feature>
<evidence type="ECO:0000313" key="2">
    <source>
        <dbReference type="EMBL" id="CBZ08843.1"/>
    </source>
</evidence>
<dbReference type="STRING" id="5671.E9AHG1"/>
<dbReference type="Gene3D" id="3.40.50.720">
    <property type="entry name" value="NAD(P)-binding Rossmann-like Domain"/>
    <property type="match status" value="1"/>
</dbReference>
<keyword evidence="3" id="KW-1185">Reference proteome</keyword>
<feature type="region of interest" description="Disordered" evidence="1">
    <location>
        <begin position="1120"/>
        <end position="1140"/>
    </location>
</feature>
<reference key="3">
    <citation type="submission" date="2011-02" db="EMBL/GenBank/DDBJ databases">
        <title>Chromosome and gene copy number variation allow genomic structural differences between species and strains of Leishmania.</title>
        <authorList>
            <person name="Hilley J.D."/>
            <person name="Rogers M."/>
            <person name="Wilkes J."/>
            <person name="Dickens N.J."/>
            <person name="Bates P."/>
            <person name="Depledge D.P."/>
            <person name="Harris D."/>
            <person name="Her Y."/>
            <person name="Herzyk P."/>
            <person name="Imamura H."/>
            <person name="Otto T.D."/>
            <person name="Saad W."/>
            <person name="Seeger K."/>
            <person name="Berriman M."/>
            <person name="Smith D.F."/>
            <person name="Hertz-Fowler C."/>
            <person name="Mottram J.C."/>
        </authorList>
    </citation>
    <scope>NUCLEOTIDE SEQUENCE</scope>
    <source>
        <strain>JPCM5</strain>
    </source>
</reference>
<dbReference type="InParanoid" id="E9AHG1"/>
<feature type="region of interest" description="Disordered" evidence="1">
    <location>
        <begin position="955"/>
        <end position="1048"/>
    </location>
</feature>
<sequence length="1652" mass="177334">MAVAQQHPSTCPVLYVCVCPCYRQRSRLCPSLLLCICSRLASILSPSLRTLSRAYELSHPQVNPWPVHFTLDSTFSVSPLSIFPPAPLPRGRLQTTSPPSCPRCTPAHTSCTFHPPLYLFPYFLSVLHQHLHTLGMKKVLVLNGDSYVGRHVVRAFHQSYEYEVEITRTRTGERAATAVNAVMRATSSDWLWGQMKGLWDSLEKSLVAAAADAADDSSVMVTGGSHHKSTRHAAPAAGAAQLPTSLPRAGLSAEERNTLPADIQFCVSSIVPKHNDNTEEFRKRLLANDVVIAVLQDDTYEAMCAIRILAGTHYDVEKTFVLVSSAVTWAYTLTSERARARAMRQWEREEERNAFLEELLDAEDEENDDGDALGEGAAAVAEREARRAARRRELEQRLPLSLREPAAGEDEAELRELVPDRVFTDDAYAQRVPHPRFQHWHSLEHLVKRSNTETLHTYVVFAGLPYGAGEGSDMLFGLLRSAWHHQVLPQYGAGVNEIPMIHVQDLASILYKVGSAYDVLGERYMFAVDQGHITQRQLLQAVQARFGGSVQPAVAVSPSVANATAVDLVRLDRLELPPPTSPQELFAAFGNKPCWGDGGALLTALVLSDIQAEPSTVLTMHAEDDWVALDGFLATLDVTCAQFRAAHADAFKPIRALITGPPLSGAETVAALLAQRCRAPCVSRENIVADYKAHVADVRAALRGLLMRRLQRRRARVQARLVRQAAEEKAAGRLAKEEQRRQRREERQQRGDTDDDSGGEEEPDEEGAATEGESEVGGAASGVASGASLISIFLPTTTKSADSGSDDEEEVATQPQQQQQPLRPIALVVNEAYIRGAADADADGDEEGGAGIDEEQEEDEDEEEGGNWLAQLDAQDEAAQAEMQEDRELLPPVPLSAAAGDAALPLLALPPFAARSRGRAFARDVDRQELRCIAALRQEYLLGLKVLALKVSAEGRLPRPPPTPAASEDNGGYNDEDGRGGTSGGSDEGSDEGSSQDSDEEGDEEVASDGTLQASPEGRNDAAEEDEEEDDDYESADPGDDTNPLLAIDPADDSSAYLDCALAFMCRWRLRQSDCRCQGYILSDFPQTLAQAVLCFRANGAELEDAELRRQRALAPLLARSDDHAAEDSSDADGEDGGVLAPIDADFPLPDIANMEEEELLALERAHRRGRGPAGCNSAVGEVESMDDLTEGVAASGDTETVIEPVDESLFVDHVVALQADPAVLRATMDALQTNLVVAAEQQASSTSQSGAGPSAQGAAAIGSAEAALAALRASLHTTPYVAQLEWYMDHHTATSPPTQSLLSWLSAITTTPALGVQHARVIVPLSTSDDAADVEDADGVAVTTMEAPPTTRTAQMHFMPMSVLSTEEVKACWCAASERKAQDGARAAGVGMDARMVANRTCGDECGSALVDAKLPVALMRLAPLCWTGAAAPQSPLLLSQAPSPSAHTRCPRHSRATSRRTPPPAASLAALAQDLCARIAPVRREPTAAATTTATAAPAASTETDGVSDTSAKTAPPLLADAAAPAGQVDVATASETPADAALKEAAGSISDAAVTVAAGEEERQTRLTACSEAEASQILHELASLRRLQIVESSPDTVEMLELPVETYLMKYVLPNLTPVMTDVVRMRPNDPVSTLADALFERRRRVTL</sequence>
<feature type="region of interest" description="Disordered" evidence="1">
    <location>
        <begin position="727"/>
        <end position="780"/>
    </location>
</feature>
<feature type="compositionally biased region" description="Basic and acidic residues" evidence="1">
    <location>
        <begin position="727"/>
        <end position="752"/>
    </location>
</feature>
<name>E9AHG1_LEIIN</name>
<evidence type="ECO:0000313" key="3">
    <source>
        <dbReference type="Proteomes" id="UP000008153"/>
    </source>
</evidence>
<dbReference type="GeneID" id="10966373"/>
<organism evidence="2 3">
    <name type="scientific">Leishmania infantum</name>
    <dbReference type="NCBI Taxonomy" id="5671"/>
    <lineage>
        <taxon>Eukaryota</taxon>
        <taxon>Discoba</taxon>
        <taxon>Euglenozoa</taxon>
        <taxon>Kinetoplastea</taxon>
        <taxon>Metakinetoplastina</taxon>
        <taxon>Trypanosomatida</taxon>
        <taxon>Trypanosomatidae</taxon>
        <taxon>Leishmaniinae</taxon>
        <taxon>Leishmania</taxon>
    </lineage>
</organism>
<dbReference type="Pfam" id="PF05186">
    <property type="entry name" value="Dpy-30"/>
    <property type="match status" value="1"/>
</dbReference>